<comment type="caution">
    <text evidence="3">The sequence shown here is derived from an EMBL/GenBank/DDBJ whole genome shotgun (WGS) entry which is preliminary data.</text>
</comment>
<dbReference type="VEuPathDB" id="FungiDB:BO70DRAFT_359284"/>
<dbReference type="Proteomes" id="UP000247233">
    <property type="component" value="Unassembled WGS sequence"/>
</dbReference>
<dbReference type="GeneID" id="37064743"/>
<feature type="transmembrane region" description="Helical" evidence="2">
    <location>
        <begin position="12"/>
        <end position="29"/>
    </location>
</feature>
<feature type="region of interest" description="Disordered" evidence="1">
    <location>
        <begin position="119"/>
        <end position="157"/>
    </location>
</feature>
<evidence type="ECO:0000256" key="1">
    <source>
        <dbReference type="SAM" id="MobiDB-lite"/>
    </source>
</evidence>
<evidence type="ECO:0000313" key="3">
    <source>
        <dbReference type="EMBL" id="PWY88981.1"/>
    </source>
</evidence>
<feature type="compositionally biased region" description="Low complexity" evidence="1">
    <location>
        <begin position="136"/>
        <end position="156"/>
    </location>
</feature>
<reference evidence="3 4" key="1">
    <citation type="submission" date="2016-12" db="EMBL/GenBank/DDBJ databases">
        <title>The genomes of Aspergillus section Nigri reveals drivers in fungal speciation.</title>
        <authorList>
            <consortium name="DOE Joint Genome Institute"/>
            <person name="Vesth T.C."/>
            <person name="Nybo J."/>
            <person name="Theobald S."/>
            <person name="Brandl J."/>
            <person name="Frisvad J.C."/>
            <person name="Nielsen K.F."/>
            <person name="Lyhne E.K."/>
            <person name="Kogle M.E."/>
            <person name="Kuo A."/>
            <person name="Riley R."/>
            <person name="Clum A."/>
            <person name="Nolan M."/>
            <person name="Lipzen A."/>
            <person name="Salamov A."/>
            <person name="Henrissat B."/>
            <person name="Wiebenga A."/>
            <person name="De Vries R.P."/>
            <person name="Grigoriev I.V."/>
            <person name="Mortensen U.H."/>
            <person name="Andersen M.R."/>
            <person name="Baker S.E."/>
        </authorList>
    </citation>
    <scope>NUCLEOTIDE SEQUENCE [LARGE SCALE GENOMIC DNA]</scope>
    <source>
        <strain evidence="3 4">CBS 117.55</strain>
    </source>
</reference>
<keyword evidence="2" id="KW-0472">Membrane</keyword>
<evidence type="ECO:0000256" key="2">
    <source>
        <dbReference type="SAM" id="Phobius"/>
    </source>
</evidence>
<gene>
    <name evidence="3" type="ORF">BO70DRAFT_359284</name>
</gene>
<keyword evidence="2" id="KW-1133">Transmembrane helix</keyword>
<dbReference type="EMBL" id="MSFL01000004">
    <property type="protein sequence ID" value="PWY88981.1"/>
    <property type="molecule type" value="Genomic_DNA"/>
</dbReference>
<keyword evidence="2" id="KW-0812">Transmembrane</keyword>
<proteinExistence type="predicted"/>
<accession>A0A317WT71</accession>
<sequence>MSSLGHELGTLFGFLSACFVVMGVYVYFWRAAEHRDEKAEQLRRQMLLTRGIHHGQGGVREKILLQTRPPNQPLPGQPQSSTQSQSNLQSIGTLSATPSQSIFQSQSNLQSPQQRTFVELGSEGEGGPGDGGGRGWRSPGGVSSLSPSPSPVTVPGVGVGGVGGGMAKRVNLNAASLATKLGNPPREEDVEMDTFGGR</sequence>
<feature type="compositionally biased region" description="Low complexity" evidence="1">
    <location>
        <begin position="77"/>
        <end position="90"/>
    </location>
</feature>
<dbReference type="OrthoDB" id="3436553at2759"/>
<keyword evidence="4" id="KW-1185">Reference proteome</keyword>
<dbReference type="RefSeq" id="XP_025402168.1">
    <property type="nucleotide sequence ID" value="XM_025542506.1"/>
</dbReference>
<dbReference type="AlphaFoldDB" id="A0A317WT71"/>
<organism evidence="3 4">
    <name type="scientific">Aspergillus heteromorphus CBS 117.55</name>
    <dbReference type="NCBI Taxonomy" id="1448321"/>
    <lineage>
        <taxon>Eukaryota</taxon>
        <taxon>Fungi</taxon>
        <taxon>Dikarya</taxon>
        <taxon>Ascomycota</taxon>
        <taxon>Pezizomycotina</taxon>
        <taxon>Eurotiomycetes</taxon>
        <taxon>Eurotiomycetidae</taxon>
        <taxon>Eurotiales</taxon>
        <taxon>Aspergillaceae</taxon>
        <taxon>Aspergillus</taxon>
        <taxon>Aspergillus subgen. Circumdati</taxon>
    </lineage>
</organism>
<name>A0A317WT71_9EURO</name>
<feature type="compositionally biased region" description="Gly residues" evidence="1">
    <location>
        <begin position="123"/>
        <end position="135"/>
    </location>
</feature>
<dbReference type="STRING" id="1448321.A0A317WT71"/>
<feature type="region of interest" description="Disordered" evidence="1">
    <location>
        <begin position="178"/>
        <end position="198"/>
    </location>
</feature>
<protein>
    <submittedName>
        <fullName evidence="3">Uncharacterized protein</fullName>
    </submittedName>
</protein>
<evidence type="ECO:0000313" key="4">
    <source>
        <dbReference type="Proteomes" id="UP000247233"/>
    </source>
</evidence>
<feature type="region of interest" description="Disordered" evidence="1">
    <location>
        <begin position="67"/>
        <end position="92"/>
    </location>
</feature>